<dbReference type="RefSeq" id="WP_171159907.1">
    <property type="nucleotide sequence ID" value="NZ_CP053073.1"/>
</dbReference>
<dbReference type="InParanoid" id="A0A6M4H1R8"/>
<keyword evidence="12" id="KW-1185">Reference proteome</keyword>
<proteinExistence type="inferred from homology"/>
<dbReference type="PANTHER" id="PTHR35011:SF10">
    <property type="entry name" value="TRAP TRANSPORTER SMALL PERMEASE PROTEIN"/>
    <property type="match status" value="1"/>
</dbReference>
<keyword evidence="4 9" id="KW-0997">Cell inner membrane</keyword>
<dbReference type="Proteomes" id="UP000503096">
    <property type="component" value="Chromosome"/>
</dbReference>
<dbReference type="PANTHER" id="PTHR35011">
    <property type="entry name" value="2,3-DIKETO-L-GULONATE TRAP TRANSPORTER SMALL PERMEASE PROTEIN YIAM"/>
    <property type="match status" value="1"/>
</dbReference>
<feature type="transmembrane region" description="Helical" evidence="9">
    <location>
        <begin position="128"/>
        <end position="152"/>
    </location>
</feature>
<name>A0A6M4H1R8_9PROT</name>
<keyword evidence="6 9" id="KW-1133">Transmembrane helix</keyword>
<feature type="transmembrane region" description="Helical" evidence="9">
    <location>
        <begin position="45"/>
        <end position="63"/>
    </location>
</feature>
<evidence type="ECO:0000256" key="8">
    <source>
        <dbReference type="ARBA" id="ARBA00038436"/>
    </source>
</evidence>
<keyword evidence="3" id="KW-1003">Cell membrane</keyword>
<organism evidence="11 12">
    <name type="scientific">Usitatibacter palustris</name>
    <dbReference type="NCBI Taxonomy" id="2732487"/>
    <lineage>
        <taxon>Bacteria</taxon>
        <taxon>Pseudomonadati</taxon>
        <taxon>Pseudomonadota</taxon>
        <taxon>Betaproteobacteria</taxon>
        <taxon>Nitrosomonadales</taxon>
        <taxon>Usitatibacteraceae</taxon>
        <taxon>Usitatibacter</taxon>
    </lineage>
</organism>
<keyword evidence="7 9" id="KW-0472">Membrane</keyword>
<evidence type="ECO:0000313" key="11">
    <source>
        <dbReference type="EMBL" id="QJR13400.1"/>
    </source>
</evidence>
<evidence type="ECO:0000259" key="10">
    <source>
        <dbReference type="Pfam" id="PF04290"/>
    </source>
</evidence>
<evidence type="ECO:0000256" key="9">
    <source>
        <dbReference type="RuleBase" id="RU369079"/>
    </source>
</evidence>
<comment type="subcellular location">
    <subcellularLocation>
        <location evidence="1 9">Cell inner membrane</location>
        <topology evidence="1 9">Multi-pass membrane protein</topology>
    </subcellularLocation>
</comment>
<dbReference type="GO" id="GO:0005886">
    <property type="term" value="C:plasma membrane"/>
    <property type="evidence" value="ECO:0007669"/>
    <property type="project" value="UniProtKB-SubCell"/>
</dbReference>
<dbReference type="Pfam" id="PF04290">
    <property type="entry name" value="DctQ"/>
    <property type="match status" value="1"/>
</dbReference>
<evidence type="ECO:0000256" key="4">
    <source>
        <dbReference type="ARBA" id="ARBA00022519"/>
    </source>
</evidence>
<sequence length="171" mass="18214">MRKALDLLYDAAAWAAAFFMVGILAMVLASVVGRLAGFNLRGSDAYAGYCMAAVSFLALAHTLKRGDHIRVTVFLDRFGPRVRHALELWCHGVGAFFCAALAVFSVRLAWQSHAFNDVSQGNDATPLWIPQLAMAAGAIVLAVAMADDLVLAARGRKRDAPKDAGAPAAIE</sequence>
<evidence type="ECO:0000313" key="12">
    <source>
        <dbReference type="Proteomes" id="UP000503096"/>
    </source>
</evidence>
<evidence type="ECO:0000256" key="7">
    <source>
        <dbReference type="ARBA" id="ARBA00023136"/>
    </source>
</evidence>
<feature type="transmembrane region" description="Helical" evidence="9">
    <location>
        <begin position="12"/>
        <end position="33"/>
    </location>
</feature>
<dbReference type="AlphaFoldDB" id="A0A6M4H1R8"/>
<evidence type="ECO:0000256" key="2">
    <source>
        <dbReference type="ARBA" id="ARBA00022448"/>
    </source>
</evidence>
<dbReference type="EMBL" id="CP053073">
    <property type="protein sequence ID" value="QJR13400.1"/>
    <property type="molecule type" value="Genomic_DNA"/>
</dbReference>
<keyword evidence="2 9" id="KW-0813">Transport</keyword>
<evidence type="ECO:0000256" key="1">
    <source>
        <dbReference type="ARBA" id="ARBA00004429"/>
    </source>
</evidence>
<feature type="domain" description="Tripartite ATP-independent periplasmic transporters DctQ component" evidence="10">
    <location>
        <begin position="23"/>
        <end position="154"/>
    </location>
</feature>
<keyword evidence="5 9" id="KW-0812">Transmembrane</keyword>
<accession>A0A6M4H1R8</accession>
<dbReference type="KEGG" id="upl:DSM104440_00183"/>
<comment type="subunit">
    <text evidence="9">The complex comprises the extracytoplasmic solute receptor protein and the two transmembrane proteins.</text>
</comment>
<dbReference type="InterPro" id="IPR007387">
    <property type="entry name" value="TRAP_DctQ"/>
</dbReference>
<dbReference type="GO" id="GO:0015740">
    <property type="term" value="P:C4-dicarboxylate transport"/>
    <property type="evidence" value="ECO:0007669"/>
    <property type="project" value="TreeGrafter"/>
</dbReference>
<protein>
    <recommendedName>
        <fullName evidence="9">TRAP transporter small permease protein</fullName>
    </recommendedName>
</protein>
<evidence type="ECO:0000256" key="6">
    <source>
        <dbReference type="ARBA" id="ARBA00022989"/>
    </source>
</evidence>
<gene>
    <name evidence="11" type="ORF">DSM104440_00183</name>
</gene>
<dbReference type="InterPro" id="IPR055348">
    <property type="entry name" value="DctQ"/>
</dbReference>
<evidence type="ECO:0000256" key="3">
    <source>
        <dbReference type="ARBA" id="ARBA00022475"/>
    </source>
</evidence>
<evidence type="ECO:0000256" key="5">
    <source>
        <dbReference type="ARBA" id="ARBA00022692"/>
    </source>
</evidence>
<dbReference type="GO" id="GO:0022857">
    <property type="term" value="F:transmembrane transporter activity"/>
    <property type="evidence" value="ECO:0007669"/>
    <property type="project" value="UniProtKB-UniRule"/>
</dbReference>
<feature type="transmembrane region" description="Helical" evidence="9">
    <location>
        <begin position="84"/>
        <end position="108"/>
    </location>
</feature>
<reference evidence="11 12" key="1">
    <citation type="submission" date="2020-04" db="EMBL/GenBank/DDBJ databases">
        <title>Usitatibacter rugosus gen. nov., sp. nov. and Usitatibacter palustris sp. nov., novel members of Usitatibacteraceae fam. nov. within the order Nitrosomonadales isolated from soil.</title>
        <authorList>
            <person name="Huber K.J."/>
            <person name="Neumann-Schaal M."/>
            <person name="Geppert A."/>
            <person name="Luckner M."/>
            <person name="Wanner G."/>
            <person name="Overmann J."/>
        </authorList>
    </citation>
    <scope>NUCLEOTIDE SEQUENCE [LARGE SCALE GENOMIC DNA]</scope>
    <source>
        <strain evidence="11 12">Swamp67</strain>
    </source>
</reference>
<comment type="similarity">
    <text evidence="8 9">Belongs to the TRAP transporter small permease family.</text>
</comment>
<comment type="function">
    <text evidence="9">Part of the tripartite ATP-independent periplasmic (TRAP) transport system.</text>
</comment>